<keyword evidence="2" id="KW-1185">Reference proteome</keyword>
<dbReference type="EMBL" id="CP034348">
    <property type="protein sequence ID" value="QGX97629.1"/>
    <property type="molecule type" value="Genomic_DNA"/>
</dbReference>
<dbReference type="Proteomes" id="UP000428330">
    <property type="component" value="Chromosome"/>
</dbReference>
<protein>
    <submittedName>
        <fullName evidence="1">Riboflavin synthase subunit beta</fullName>
    </submittedName>
</protein>
<dbReference type="InterPro" id="IPR021466">
    <property type="entry name" value="Put_rhamnosyl_transferase"/>
</dbReference>
<evidence type="ECO:0000313" key="1">
    <source>
        <dbReference type="EMBL" id="QGX97629.1"/>
    </source>
</evidence>
<dbReference type="OrthoDB" id="9771846at2"/>
<dbReference type="KEGG" id="rom:EI983_04775"/>
<organism evidence="1 2">
    <name type="scientific">Roseovarius faecimaris</name>
    <dbReference type="NCBI Taxonomy" id="2494550"/>
    <lineage>
        <taxon>Bacteria</taxon>
        <taxon>Pseudomonadati</taxon>
        <taxon>Pseudomonadota</taxon>
        <taxon>Alphaproteobacteria</taxon>
        <taxon>Rhodobacterales</taxon>
        <taxon>Roseobacteraceae</taxon>
        <taxon>Roseovarius</taxon>
    </lineage>
</organism>
<accession>A0A6I6IL62</accession>
<proteinExistence type="predicted"/>
<dbReference type="RefSeq" id="WP_157706264.1">
    <property type="nucleotide sequence ID" value="NZ_CP034348.1"/>
</dbReference>
<reference evidence="2" key="1">
    <citation type="submission" date="2018-12" db="EMBL/GenBank/DDBJ databases">
        <title>Complete genome sequence of Roseovarius sp. MME-070.</title>
        <authorList>
            <person name="Nam Y.-D."/>
            <person name="Kang J."/>
            <person name="Chung W.-H."/>
            <person name="Park Y.S."/>
        </authorList>
    </citation>
    <scope>NUCLEOTIDE SEQUENCE [LARGE SCALE GENOMIC DNA]</scope>
    <source>
        <strain evidence="2">MME-070</strain>
    </source>
</reference>
<sequence length="274" mass="31627">MRVIGICRFSYPALGGFKRMHDSVEDREAYLYAPDRMALRFAHFEALTLPSIKAQKDPRFTFIILIGESLPKVYGDRLRDLCAGIPQIKIVAMEPMKHRLAMQIAIKEELGEDTEENIQFRLDDDDAVNINFVRSTRWFARHTEPMRKRWKNMAFEYNTGYSVSLSPDGIKAEEIQSPFWACGLAVLFRPGDRKTVMNYAHHKLHTHMPTMINPHPHMYLRAKHDDNDSAAAYKTGVLTPITDAQRAYFRDKFNVDEAHVKRVFSDPALPRDTA</sequence>
<dbReference type="Pfam" id="PF11316">
    <property type="entry name" value="Rhamno_transf"/>
    <property type="match status" value="1"/>
</dbReference>
<gene>
    <name evidence="1" type="ORF">EI983_04775</name>
</gene>
<evidence type="ECO:0000313" key="2">
    <source>
        <dbReference type="Proteomes" id="UP000428330"/>
    </source>
</evidence>
<dbReference type="AlphaFoldDB" id="A0A6I6IL62"/>
<name>A0A6I6IL62_9RHOB</name>